<evidence type="ECO:0000313" key="1">
    <source>
        <dbReference type="EMBL" id="KIM60081.1"/>
    </source>
</evidence>
<feature type="non-terminal residue" evidence="1">
    <location>
        <position position="1"/>
    </location>
</feature>
<organism evidence="1 2">
    <name type="scientific">Scleroderma citrinum Foug A</name>
    <dbReference type="NCBI Taxonomy" id="1036808"/>
    <lineage>
        <taxon>Eukaryota</taxon>
        <taxon>Fungi</taxon>
        <taxon>Dikarya</taxon>
        <taxon>Basidiomycota</taxon>
        <taxon>Agaricomycotina</taxon>
        <taxon>Agaricomycetes</taxon>
        <taxon>Agaricomycetidae</taxon>
        <taxon>Boletales</taxon>
        <taxon>Sclerodermatineae</taxon>
        <taxon>Sclerodermataceae</taxon>
        <taxon>Scleroderma</taxon>
    </lineage>
</organism>
<dbReference type="Proteomes" id="UP000053989">
    <property type="component" value="Unassembled WGS sequence"/>
</dbReference>
<gene>
    <name evidence="1" type="ORF">SCLCIDRAFT_125013</name>
</gene>
<protein>
    <submittedName>
        <fullName evidence="1">Uncharacterized protein</fullName>
    </submittedName>
</protein>
<evidence type="ECO:0000313" key="2">
    <source>
        <dbReference type="Proteomes" id="UP000053989"/>
    </source>
</evidence>
<sequence>QLKKGTDGARADDANSLKTAVATWLNKQQPHPVPLLATNEKQERGFNHDLTGRLLCPVDYNWLDPSICDAIQEFHPRYAVTAHTWPVSLYPKVQYNPQHPSTGLFKGELLVRAFQCIFMSPSSAREVLGTENDDGQPHARRGRKSARGMHTRCDVAGLLKMRSVQPHAIAYIAVQVRFALSSTSFWELRDNSFDYEIFYHNIVNWFECPRSQAKSREIEELLLWWDQ</sequence>
<dbReference type="HOGENOM" id="CLU_035918_5_0_1"/>
<dbReference type="AlphaFoldDB" id="A0A0C3DVZ3"/>
<dbReference type="STRING" id="1036808.A0A0C3DVZ3"/>
<dbReference type="OrthoDB" id="3220614at2759"/>
<keyword evidence="2" id="KW-1185">Reference proteome</keyword>
<dbReference type="InterPro" id="IPR046521">
    <property type="entry name" value="DUF6698"/>
</dbReference>
<reference evidence="1 2" key="1">
    <citation type="submission" date="2014-04" db="EMBL/GenBank/DDBJ databases">
        <authorList>
            <consortium name="DOE Joint Genome Institute"/>
            <person name="Kuo A."/>
            <person name="Kohler A."/>
            <person name="Nagy L.G."/>
            <person name="Floudas D."/>
            <person name="Copeland A."/>
            <person name="Barry K.W."/>
            <person name="Cichocki N."/>
            <person name="Veneault-Fourrey C."/>
            <person name="LaButti K."/>
            <person name="Lindquist E.A."/>
            <person name="Lipzen A."/>
            <person name="Lundell T."/>
            <person name="Morin E."/>
            <person name="Murat C."/>
            <person name="Sun H."/>
            <person name="Tunlid A."/>
            <person name="Henrissat B."/>
            <person name="Grigoriev I.V."/>
            <person name="Hibbett D.S."/>
            <person name="Martin F."/>
            <person name="Nordberg H.P."/>
            <person name="Cantor M.N."/>
            <person name="Hua S.X."/>
        </authorList>
    </citation>
    <scope>NUCLEOTIDE SEQUENCE [LARGE SCALE GENOMIC DNA]</scope>
    <source>
        <strain evidence="1 2">Foug A</strain>
    </source>
</reference>
<accession>A0A0C3DVZ3</accession>
<name>A0A0C3DVZ3_9AGAM</name>
<dbReference type="Pfam" id="PF20414">
    <property type="entry name" value="DUF6698"/>
    <property type="match status" value="1"/>
</dbReference>
<dbReference type="EMBL" id="KN822066">
    <property type="protein sequence ID" value="KIM60081.1"/>
    <property type="molecule type" value="Genomic_DNA"/>
</dbReference>
<dbReference type="InParanoid" id="A0A0C3DVZ3"/>
<reference evidence="2" key="2">
    <citation type="submission" date="2015-01" db="EMBL/GenBank/DDBJ databases">
        <title>Evolutionary Origins and Diversification of the Mycorrhizal Mutualists.</title>
        <authorList>
            <consortium name="DOE Joint Genome Institute"/>
            <consortium name="Mycorrhizal Genomics Consortium"/>
            <person name="Kohler A."/>
            <person name="Kuo A."/>
            <person name="Nagy L.G."/>
            <person name="Floudas D."/>
            <person name="Copeland A."/>
            <person name="Barry K.W."/>
            <person name="Cichocki N."/>
            <person name="Veneault-Fourrey C."/>
            <person name="LaButti K."/>
            <person name="Lindquist E.A."/>
            <person name="Lipzen A."/>
            <person name="Lundell T."/>
            <person name="Morin E."/>
            <person name="Murat C."/>
            <person name="Riley R."/>
            <person name="Ohm R."/>
            <person name="Sun H."/>
            <person name="Tunlid A."/>
            <person name="Henrissat B."/>
            <person name="Grigoriev I.V."/>
            <person name="Hibbett D.S."/>
            <person name="Martin F."/>
        </authorList>
    </citation>
    <scope>NUCLEOTIDE SEQUENCE [LARGE SCALE GENOMIC DNA]</scope>
    <source>
        <strain evidence="2">Foug A</strain>
    </source>
</reference>
<proteinExistence type="predicted"/>